<feature type="domain" description="HicB-like antitoxin of toxin-antitoxin system" evidence="1">
    <location>
        <begin position="3"/>
        <end position="49"/>
    </location>
</feature>
<dbReference type="PANTHER" id="PTHR34504:SF2">
    <property type="entry name" value="UPF0150 PROTEIN SSL0259"/>
    <property type="match status" value="1"/>
</dbReference>
<comment type="caution">
    <text evidence="2">The sequence shown here is derived from an EMBL/GenBank/DDBJ whole genome shotgun (WGS) entry which is preliminary data.</text>
</comment>
<protein>
    <recommendedName>
        <fullName evidence="1">HicB-like antitoxin of toxin-antitoxin system domain-containing protein</fullName>
    </recommendedName>
</protein>
<dbReference type="RefSeq" id="WP_109966956.1">
    <property type="nucleotide sequence ID" value="NZ_CP176093.1"/>
</dbReference>
<sequence>MQFNIIIEKDEDGWFVASVPALPGCHTQAQGMDDLLERIHEAIELYIDVQGVPSSDMVRSFVGVQIIDVETS</sequence>
<evidence type="ECO:0000313" key="3">
    <source>
        <dbReference type="Proteomes" id="UP000245657"/>
    </source>
</evidence>
<evidence type="ECO:0000313" key="2">
    <source>
        <dbReference type="EMBL" id="PWR73675.1"/>
    </source>
</evidence>
<organism evidence="2 3">
    <name type="scientific">Methanospirillum lacunae</name>
    <dbReference type="NCBI Taxonomy" id="668570"/>
    <lineage>
        <taxon>Archaea</taxon>
        <taxon>Methanobacteriati</taxon>
        <taxon>Methanobacteriota</taxon>
        <taxon>Stenosarchaea group</taxon>
        <taxon>Methanomicrobia</taxon>
        <taxon>Methanomicrobiales</taxon>
        <taxon>Methanospirillaceae</taxon>
        <taxon>Methanospirillum</taxon>
    </lineage>
</organism>
<dbReference type="InterPro" id="IPR051404">
    <property type="entry name" value="TA_system_antitoxin"/>
</dbReference>
<dbReference type="InterPro" id="IPR031807">
    <property type="entry name" value="HicB-like"/>
</dbReference>
<accession>A0A2V2N581</accession>
<dbReference type="InterPro" id="IPR035069">
    <property type="entry name" value="TTHA1013/TTHA0281-like"/>
</dbReference>
<dbReference type="OrthoDB" id="146249at2157"/>
<dbReference type="Pfam" id="PF15919">
    <property type="entry name" value="HicB_lk_antitox"/>
    <property type="match status" value="1"/>
</dbReference>
<dbReference type="AlphaFoldDB" id="A0A2V2N581"/>
<dbReference type="GeneID" id="97548990"/>
<keyword evidence="3" id="KW-1185">Reference proteome</keyword>
<dbReference type="Proteomes" id="UP000245657">
    <property type="component" value="Unassembled WGS sequence"/>
</dbReference>
<proteinExistence type="predicted"/>
<dbReference type="EMBL" id="QGMY01000002">
    <property type="protein sequence ID" value="PWR73675.1"/>
    <property type="molecule type" value="Genomic_DNA"/>
</dbReference>
<dbReference type="PANTHER" id="PTHR34504">
    <property type="entry name" value="ANTITOXIN HICB"/>
    <property type="match status" value="1"/>
</dbReference>
<dbReference type="Gene3D" id="3.30.160.250">
    <property type="match status" value="1"/>
</dbReference>
<evidence type="ECO:0000259" key="1">
    <source>
        <dbReference type="Pfam" id="PF15919"/>
    </source>
</evidence>
<gene>
    <name evidence="2" type="ORF">DK846_00440</name>
</gene>
<reference evidence="2 3" key="1">
    <citation type="submission" date="2018-05" db="EMBL/GenBank/DDBJ databases">
        <title>Draft genome of Methanospirillum lacunae Ki8-1.</title>
        <authorList>
            <person name="Dueholm M.S."/>
            <person name="Nielsen P.H."/>
            <person name="Bakmann L.F."/>
            <person name="Otzen D.E."/>
        </authorList>
    </citation>
    <scope>NUCLEOTIDE SEQUENCE [LARGE SCALE GENOMIC DNA]</scope>
    <source>
        <strain evidence="2 3">Ki8-1</strain>
    </source>
</reference>
<name>A0A2V2N581_9EURY</name>
<dbReference type="SUPFAM" id="SSF143100">
    <property type="entry name" value="TTHA1013/TTHA0281-like"/>
    <property type="match status" value="1"/>
</dbReference>